<dbReference type="EMBL" id="JAAAIL010000698">
    <property type="protein sequence ID" value="KAG0273763.1"/>
    <property type="molecule type" value="Genomic_DNA"/>
</dbReference>
<keyword evidence="1" id="KW-0812">Transmembrane</keyword>
<organism evidence="2 3">
    <name type="scientific">Linnemannia exigua</name>
    <dbReference type="NCBI Taxonomy" id="604196"/>
    <lineage>
        <taxon>Eukaryota</taxon>
        <taxon>Fungi</taxon>
        <taxon>Fungi incertae sedis</taxon>
        <taxon>Mucoromycota</taxon>
        <taxon>Mortierellomycotina</taxon>
        <taxon>Mortierellomycetes</taxon>
        <taxon>Mortierellales</taxon>
        <taxon>Mortierellaceae</taxon>
        <taxon>Linnemannia</taxon>
    </lineage>
</organism>
<sequence length="144" mass="15130">MVGTINGGSAVHSIIKGQVSDKIGYINAPFLVTFAASLSLLLFWMFAKSVTVITATSIIYSLYCGAYLATTISVAAAICGSKRLASLTRIIFAVMAIGISLESPMPGVILDTVGYGTDYTGVILWSALMILLGSGYEMSLCRPC</sequence>
<dbReference type="AlphaFoldDB" id="A0AAD4DDG8"/>
<dbReference type="Proteomes" id="UP001194580">
    <property type="component" value="Unassembled WGS sequence"/>
</dbReference>
<evidence type="ECO:0008006" key="4">
    <source>
        <dbReference type="Google" id="ProtNLM"/>
    </source>
</evidence>
<gene>
    <name evidence="2" type="ORF">BGZ95_010420</name>
</gene>
<keyword evidence="1" id="KW-1133">Transmembrane helix</keyword>
<name>A0AAD4DDG8_9FUNG</name>
<dbReference type="SUPFAM" id="SSF103473">
    <property type="entry name" value="MFS general substrate transporter"/>
    <property type="match status" value="1"/>
</dbReference>
<reference evidence="2" key="1">
    <citation type="journal article" date="2020" name="Fungal Divers.">
        <title>Resolving the Mortierellaceae phylogeny through synthesis of multi-gene phylogenetics and phylogenomics.</title>
        <authorList>
            <person name="Vandepol N."/>
            <person name="Liber J."/>
            <person name="Desiro A."/>
            <person name="Na H."/>
            <person name="Kennedy M."/>
            <person name="Barry K."/>
            <person name="Grigoriev I.V."/>
            <person name="Miller A.N."/>
            <person name="O'Donnell K."/>
            <person name="Stajich J.E."/>
            <person name="Bonito G."/>
        </authorList>
    </citation>
    <scope>NUCLEOTIDE SEQUENCE</scope>
    <source>
        <strain evidence="2">NRRL 28262</strain>
    </source>
</reference>
<feature type="transmembrane region" description="Helical" evidence="1">
    <location>
        <begin position="25"/>
        <end position="46"/>
    </location>
</feature>
<dbReference type="InterPro" id="IPR036259">
    <property type="entry name" value="MFS_trans_sf"/>
</dbReference>
<keyword evidence="1" id="KW-0472">Membrane</keyword>
<comment type="caution">
    <text evidence="2">The sequence shown here is derived from an EMBL/GenBank/DDBJ whole genome shotgun (WGS) entry which is preliminary data.</text>
</comment>
<keyword evidence="3" id="KW-1185">Reference proteome</keyword>
<feature type="transmembrane region" description="Helical" evidence="1">
    <location>
        <begin position="58"/>
        <end position="78"/>
    </location>
</feature>
<accession>A0AAD4DDG8</accession>
<proteinExistence type="predicted"/>
<evidence type="ECO:0000313" key="3">
    <source>
        <dbReference type="Proteomes" id="UP001194580"/>
    </source>
</evidence>
<evidence type="ECO:0000313" key="2">
    <source>
        <dbReference type="EMBL" id="KAG0273763.1"/>
    </source>
</evidence>
<feature type="transmembrane region" description="Helical" evidence="1">
    <location>
        <begin position="122"/>
        <end position="141"/>
    </location>
</feature>
<evidence type="ECO:0000256" key="1">
    <source>
        <dbReference type="SAM" id="Phobius"/>
    </source>
</evidence>
<protein>
    <recommendedName>
        <fullName evidence="4">Major facilitator superfamily (MFS) profile domain-containing protein</fullName>
    </recommendedName>
</protein>
<feature type="transmembrane region" description="Helical" evidence="1">
    <location>
        <begin position="90"/>
        <end position="110"/>
    </location>
</feature>